<dbReference type="VEuPathDB" id="VectorBase:LOC119170235"/>
<feature type="compositionally biased region" description="Basic and acidic residues" evidence="8">
    <location>
        <begin position="377"/>
        <end position="390"/>
    </location>
</feature>
<feature type="transmembrane region" description="Helical" evidence="7">
    <location>
        <begin position="212"/>
        <end position="232"/>
    </location>
</feature>
<dbReference type="InterPro" id="IPR039859">
    <property type="entry name" value="PFA4/ZDH16/20/ERF2-like"/>
</dbReference>
<dbReference type="AlphaFoldDB" id="A0A6M2CTB6"/>
<evidence type="ECO:0000256" key="3">
    <source>
        <dbReference type="ARBA" id="ARBA00022692"/>
    </source>
</evidence>
<dbReference type="PROSITE" id="PS50216">
    <property type="entry name" value="DHHC"/>
    <property type="match status" value="1"/>
</dbReference>
<comment type="catalytic activity">
    <reaction evidence="7">
        <text>L-cysteinyl-[protein] + hexadecanoyl-CoA = S-hexadecanoyl-L-cysteinyl-[protein] + CoA</text>
        <dbReference type="Rhea" id="RHEA:36683"/>
        <dbReference type="Rhea" id="RHEA-COMP:10131"/>
        <dbReference type="Rhea" id="RHEA-COMP:11032"/>
        <dbReference type="ChEBI" id="CHEBI:29950"/>
        <dbReference type="ChEBI" id="CHEBI:57287"/>
        <dbReference type="ChEBI" id="CHEBI:57379"/>
        <dbReference type="ChEBI" id="CHEBI:74151"/>
        <dbReference type="EC" id="2.3.1.225"/>
    </reaction>
</comment>
<dbReference type="EMBL" id="GHWJ01003800">
    <property type="protein sequence ID" value="NOV36537.1"/>
    <property type="molecule type" value="Transcribed_RNA"/>
</dbReference>
<dbReference type="InterPro" id="IPR001594">
    <property type="entry name" value="Palmitoyltrfase_DHHC"/>
</dbReference>
<evidence type="ECO:0000256" key="1">
    <source>
        <dbReference type="ARBA" id="ARBA00004141"/>
    </source>
</evidence>
<feature type="compositionally biased region" description="Basic and acidic residues" evidence="8">
    <location>
        <begin position="356"/>
        <end position="369"/>
    </location>
</feature>
<evidence type="ECO:0000256" key="4">
    <source>
        <dbReference type="ARBA" id="ARBA00022989"/>
    </source>
</evidence>
<keyword evidence="3 7" id="KW-0812">Transmembrane</keyword>
<keyword evidence="5 7" id="KW-0472">Membrane</keyword>
<feature type="domain" description="Palmitoyltransferase DHHC" evidence="9">
    <location>
        <begin position="129"/>
        <end position="247"/>
    </location>
</feature>
<comment type="domain">
    <text evidence="7">The DHHC domain is required for palmitoyltransferase activity.</text>
</comment>
<feature type="region of interest" description="Disordered" evidence="8">
    <location>
        <begin position="353"/>
        <end position="390"/>
    </location>
</feature>
<evidence type="ECO:0000259" key="9">
    <source>
        <dbReference type="Pfam" id="PF01529"/>
    </source>
</evidence>
<feature type="transmembrane region" description="Helical" evidence="7">
    <location>
        <begin position="25"/>
        <end position="48"/>
    </location>
</feature>
<evidence type="ECO:0000256" key="6">
    <source>
        <dbReference type="ARBA" id="ARBA00023315"/>
    </source>
</evidence>
<feature type="transmembrane region" description="Helical" evidence="7">
    <location>
        <begin position="173"/>
        <end position="200"/>
    </location>
</feature>
<dbReference type="EC" id="2.3.1.225" evidence="7"/>
<evidence type="ECO:0000256" key="2">
    <source>
        <dbReference type="ARBA" id="ARBA00022679"/>
    </source>
</evidence>
<feature type="region of interest" description="Disordered" evidence="8">
    <location>
        <begin position="303"/>
        <end position="322"/>
    </location>
</feature>
<dbReference type="GO" id="GO:0019706">
    <property type="term" value="F:protein-cysteine S-palmitoyltransferase activity"/>
    <property type="evidence" value="ECO:0007669"/>
    <property type="project" value="UniProtKB-EC"/>
</dbReference>
<accession>A0A6M2CTB6</accession>
<comment type="similarity">
    <text evidence="7">Belongs to the DHHC palmitoyltransferase family.</text>
</comment>
<keyword evidence="4 7" id="KW-1133">Transmembrane helix</keyword>
<evidence type="ECO:0000256" key="5">
    <source>
        <dbReference type="ARBA" id="ARBA00023136"/>
    </source>
</evidence>
<dbReference type="GO" id="GO:0016020">
    <property type="term" value="C:membrane"/>
    <property type="evidence" value="ECO:0007669"/>
    <property type="project" value="UniProtKB-SubCell"/>
</dbReference>
<name>A0A6M2CTB6_RHIMP</name>
<protein>
    <recommendedName>
        <fullName evidence="7">Palmitoyltransferase</fullName>
        <ecNumber evidence="7">2.3.1.225</ecNumber>
    </recommendedName>
</protein>
<organism evidence="10">
    <name type="scientific">Rhipicephalus microplus</name>
    <name type="common">Cattle tick</name>
    <name type="synonym">Boophilus microplus</name>
    <dbReference type="NCBI Taxonomy" id="6941"/>
    <lineage>
        <taxon>Eukaryota</taxon>
        <taxon>Metazoa</taxon>
        <taxon>Ecdysozoa</taxon>
        <taxon>Arthropoda</taxon>
        <taxon>Chelicerata</taxon>
        <taxon>Arachnida</taxon>
        <taxon>Acari</taxon>
        <taxon>Parasitiformes</taxon>
        <taxon>Ixodida</taxon>
        <taxon>Ixodoidea</taxon>
        <taxon>Ixodidae</taxon>
        <taxon>Rhipicephalinae</taxon>
        <taxon>Rhipicephalus</taxon>
        <taxon>Boophilus</taxon>
    </lineage>
</organism>
<evidence type="ECO:0000256" key="7">
    <source>
        <dbReference type="RuleBase" id="RU079119"/>
    </source>
</evidence>
<comment type="subcellular location">
    <subcellularLocation>
        <location evidence="1">Membrane</location>
        <topology evidence="1">Multi-pass membrane protein</topology>
    </subcellularLocation>
</comment>
<keyword evidence="6 7" id="KW-0012">Acyltransferase</keyword>
<dbReference type="Pfam" id="PF01529">
    <property type="entry name" value="DHHC"/>
    <property type="match status" value="1"/>
</dbReference>
<dbReference type="PANTHER" id="PTHR12246">
    <property type="entry name" value="PALMITOYLTRANSFERASE ZDHHC16"/>
    <property type="match status" value="1"/>
</dbReference>
<evidence type="ECO:0000256" key="8">
    <source>
        <dbReference type="SAM" id="MobiDB-lite"/>
    </source>
</evidence>
<evidence type="ECO:0000313" key="10">
    <source>
        <dbReference type="EMBL" id="NOV36537.1"/>
    </source>
</evidence>
<reference evidence="10" key="1">
    <citation type="submission" date="2019-09" db="EMBL/GenBank/DDBJ databases">
        <title>Organ-specific transcriptomic study of the physiology of the cattle tick, Rhipicephalus microplus.</title>
        <authorList>
            <person name="Tirloni L."/>
            <person name="Braz G."/>
            <person name="Gandara A.C.P."/>
            <person name="Sabadin G.A."/>
            <person name="da Silva R.M."/>
            <person name="Guizzo M.G."/>
            <person name="Machado J.A."/>
            <person name="Costa E.P."/>
            <person name="Gomes H.F."/>
            <person name="Moraes J."/>
            <person name="Mota M.B.S."/>
            <person name="Mesquita R.D."/>
            <person name="Alvarenga P.H."/>
            <person name="Alves F."/>
            <person name="Seixas A."/>
            <person name="da Fonseca R.N."/>
            <person name="Fogaca A."/>
            <person name="Logullo C."/>
            <person name="Tanaka A."/>
            <person name="Daffre S."/>
            <person name="Termignoni C."/>
            <person name="Vaz I.S.Jr."/>
            <person name="Oliveira P.L."/>
            <person name="Ribeiro J.M."/>
        </authorList>
    </citation>
    <scope>NUCLEOTIDE SEQUENCE</scope>
    <source>
        <strain evidence="10">Porto Alegre</strain>
    </source>
</reference>
<keyword evidence="2 7" id="KW-0808">Transferase</keyword>
<proteinExistence type="inferred from homology"/>
<dbReference type="OrthoDB" id="9909019at2759"/>
<sequence>MPPGLFKMQGTVCSVCVRVFKWCPVLFITTIVAWSYYAYVIQLCLFTIDNVIQKIFYLIGFHACFAMFAWSYWQTIFTEPGTIPKQFYLSPADAEHLEKELGEDNQRQMLERLAKNLPVSCRTMNGMVRYCEKCHLIKPDRAHHCSVCGRCILKMDHHCPWVNNCVSFTNYKYFILFLAYSLIYCLFVAATTLQFFIKFWTNDLEGWGRFHILFLFFVAFMFAISLVSLFGYHCFLVMVNRSTLEAFRPPIFRTGPDKHGFSLGHQANVAEVFGDNRRLWLLPVFTSLGDGVTYPTRTQLASSYNSMGSTEQARRKNRSTRESKTLLLDECLGDGVTFPQKIVDEDTDGLLNQRQRWAETDEEAGHSDEGMSAPVSRVEKMHIADGDHPV</sequence>
<feature type="transmembrane region" description="Helical" evidence="7">
    <location>
        <begin position="55"/>
        <end position="73"/>
    </location>
</feature>